<dbReference type="Proteomes" id="UP000664601">
    <property type="component" value="Unassembled WGS sequence"/>
</dbReference>
<dbReference type="InterPro" id="IPR039506">
    <property type="entry name" value="SPOB_a"/>
</dbReference>
<keyword evidence="3" id="KW-0597">Phosphoprotein</keyword>
<dbReference type="InterPro" id="IPR029151">
    <property type="entry name" value="Sensor-like_sf"/>
</dbReference>
<evidence type="ECO:0000313" key="15">
    <source>
        <dbReference type="Proteomes" id="UP000664601"/>
    </source>
</evidence>
<evidence type="ECO:0000256" key="9">
    <source>
        <dbReference type="ARBA" id="ARBA00022989"/>
    </source>
</evidence>
<evidence type="ECO:0000256" key="10">
    <source>
        <dbReference type="ARBA" id="ARBA00023012"/>
    </source>
</evidence>
<proteinExistence type="predicted"/>
<feature type="domain" description="PAS" evidence="13">
    <location>
        <begin position="211"/>
        <end position="280"/>
    </location>
</feature>
<reference evidence="14 15" key="1">
    <citation type="submission" date="2021-03" db="EMBL/GenBank/DDBJ databases">
        <title>Enterococcal diversity collection.</title>
        <authorList>
            <person name="Gilmore M.S."/>
            <person name="Schwartzman J."/>
            <person name="Van Tyne D."/>
            <person name="Martin M."/>
            <person name="Earl A.M."/>
            <person name="Manson A.L."/>
            <person name="Straub T."/>
            <person name="Salamzade R."/>
            <person name="Saavedra J."/>
            <person name="Lebreton F."/>
            <person name="Prichula J."/>
            <person name="Schaufler K."/>
            <person name="Gaca A."/>
            <person name="Sgardioli B."/>
            <person name="Wagenaar J."/>
            <person name="Strong T."/>
        </authorList>
    </citation>
    <scope>NUCLEOTIDE SEQUENCE [LARGE SCALE GENOMIC DNA]</scope>
    <source>
        <strain evidence="14 15">669A</strain>
    </source>
</reference>
<comment type="caution">
    <text evidence="14">The sequence shown here is derived from an EMBL/GenBank/DDBJ whole genome shotgun (WGS) entry which is preliminary data.</text>
</comment>
<dbReference type="SUPFAM" id="SSF55890">
    <property type="entry name" value="Sporulation response regulatory protein Spo0B"/>
    <property type="match status" value="1"/>
</dbReference>
<keyword evidence="4" id="KW-0808">Transferase</keyword>
<gene>
    <name evidence="14" type="ORF">JZO70_09165</name>
</gene>
<dbReference type="Pfam" id="PF00989">
    <property type="entry name" value="PAS"/>
    <property type="match status" value="1"/>
</dbReference>
<dbReference type="Pfam" id="PF14689">
    <property type="entry name" value="SPOB_a"/>
    <property type="match status" value="1"/>
</dbReference>
<dbReference type="SMART" id="SM00091">
    <property type="entry name" value="PAS"/>
    <property type="match status" value="1"/>
</dbReference>
<keyword evidence="10" id="KW-0902">Two-component regulatory system</keyword>
<evidence type="ECO:0000256" key="8">
    <source>
        <dbReference type="ARBA" id="ARBA00022840"/>
    </source>
</evidence>
<dbReference type="SUPFAM" id="SSF55785">
    <property type="entry name" value="PYP-like sensor domain (PAS domain)"/>
    <property type="match status" value="1"/>
</dbReference>
<dbReference type="GO" id="GO:0016301">
    <property type="term" value="F:kinase activity"/>
    <property type="evidence" value="ECO:0007669"/>
    <property type="project" value="UniProtKB-KW"/>
</dbReference>
<comment type="subcellular location">
    <subcellularLocation>
        <location evidence="1">Cell membrane</location>
        <topology evidence="1">Multi-pass membrane protein</topology>
    </subcellularLocation>
</comment>
<dbReference type="EMBL" id="JAFREM010000014">
    <property type="protein sequence ID" value="MBO1306329.1"/>
    <property type="molecule type" value="Genomic_DNA"/>
</dbReference>
<dbReference type="InterPro" id="IPR000014">
    <property type="entry name" value="PAS"/>
</dbReference>
<evidence type="ECO:0000256" key="12">
    <source>
        <dbReference type="SAM" id="Phobius"/>
    </source>
</evidence>
<keyword evidence="5 12" id="KW-0812">Transmembrane</keyword>
<dbReference type="InterPro" id="IPR016120">
    <property type="entry name" value="Sig_transdc_His_kin_SpoOB"/>
</dbReference>
<dbReference type="Gene3D" id="1.10.287.130">
    <property type="match status" value="1"/>
</dbReference>
<evidence type="ECO:0000259" key="13">
    <source>
        <dbReference type="SMART" id="SM00091"/>
    </source>
</evidence>
<keyword evidence="9 12" id="KW-1133">Transmembrane helix</keyword>
<keyword evidence="6" id="KW-0547">Nucleotide-binding</keyword>
<accession>A0ABS3L9K9</accession>
<dbReference type="Gene3D" id="3.30.450.20">
    <property type="entry name" value="PAS domain"/>
    <property type="match status" value="2"/>
</dbReference>
<evidence type="ECO:0000256" key="11">
    <source>
        <dbReference type="ARBA" id="ARBA00023136"/>
    </source>
</evidence>
<dbReference type="SUPFAM" id="SSF103190">
    <property type="entry name" value="Sensory domain-like"/>
    <property type="match status" value="1"/>
</dbReference>
<keyword evidence="11 12" id="KW-0472">Membrane</keyword>
<keyword evidence="15" id="KW-1185">Reference proteome</keyword>
<evidence type="ECO:0000256" key="4">
    <source>
        <dbReference type="ARBA" id="ARBA00022679"/>
    </source>
</evidence>
<name>A0ABS3L9K9_9ENTE</name>
<dbReference type="InterPro" id="IPR033463">
    <property type="entry name" value="sCache_3"/>
</dbReference>
<evidence type="ECO:0000256" key="2">
    <source>
        <dbReference type="ARBA" id="ARBA00022475"/>
    </source>
</evidence>
<feature type="transmembrane region" description="Helical" evidence="12">
    <location>
        <begin position="6"/>
        <end position="32"/>
    </location>
</feature>
<keyword evidence="2" id="KW-1003">Cell membrane</keyword>
<feature type="transmembrane region" description="Helical" evidence="12">
    <location>
        <begin position="172"/>
        <end position="194"/>
    </location>
</feature>
<evidence type="ECO:0000256" key="7">
    <source>
        <dbReference type="ARBA" id="ARBA00022777"/>
    </source>
</evidence>
<evidence type="ECO:0000256" key="5">
    <source>
        <dbReference type="ARBA" id="ARBA00022692"/>
    </source>
</evidence>
<evidence type="ECO:0000256" key="6">
    <source>
        <dbReference type="ARBA" id="ARBA00022741"/>
    </source>
</evidence>
<evidence type="ECO:0000256" key="1">
    <source>
        <dbReference type="ARBA" id="ARBA00004651"/>
    </source>
</evidence>
<dbReference type="RefSeq" id="WP_207673259.1">
    <property type="nucleotide sequence ID" value="NZ_JAFREM010000014.1"/>
</dbReference>
<evidence type="ECO:0000313" key="14">
    <source>
        <dbReference type="EMBL" id="MBO1306329.1"/>
    </source>
</evidence>
<protein>
    <submittedName>
        <fullName evidence="14">Sensor histidine kinase</fullName>
    </submittedName>
</protein>
<organism evidence="14 15">
    <name type="scientific">Candidatus Enterococcus moelleringii</name>
    <dbReference type="NCBI Taxonomy" id="2815325"/>
    <lineage>
        <taxon>Bacteria</taxon>
        <taxon>Bacillati</taxon>
        <taxon>Bacillota</taxon>
        <taxon>Bacilli</taxon>
        <taxon>Lactobacillales</taxon>
        <taxon>Enterococcaceae</taxon>
        <taxon>Enterococcus</taxon>
    </lineage>
</organism>
<keyword evidence="7 14" id="KW-0418">Kinase</keyword>
<dbReference type="InterPro" id="IPR013767">
    <property type="entry name" value="PAS_fold"/>
</dbReference>
<evidence type="ECO:0000256" key="3">
    <source>
        <dbReference type="ARBA" id="ARBA00022553"/>
    </source>
</evidence>
<sequence length="509" mass="57492">MKKGLRLWTLLSIIFVATLLITNTILYGLILYQDAQMVQKKEEELLLSVGRQLAIEPGVLQVLNEDTPSDTVEEYTKEVAAIHGLDFVVVMNMEGIRLTHPDESQIGQPFKGGDEAPALQGKNHISISEGTLGSSLRGFVPVYEGNKQIGVIALGIRLDSLSTLVENSRSRYTLALIVSVGAGLIVALLVAYYLKKQLLNLEPREISSLLEERNAMLNETKDAVVVVNTEGIVTLANIAANDMYQQLTNQPTDLAGQPISQLLQDKEQIDFERSVEQLYRQNGQDYLFSAAPIMVNKRRIGSIVFLRNATESLFVTDQLANTTAYATALQSQSHEFMNKLHVIYGLVDLEAYNELKIYLGDILQPEKEFSHRLSILVRNPMLAGFFIGEREKFAERKTQLLIEIAPEIPEAADQEQTTNIINIYRYIHHALLQRWLPEELAMSIEYRNQQLTTTYRLALKEEKSDSLELVFKENYFQQLLKDAQGEFWLDITEEQLIIHITTAYEGSPT</sequence>
<dbReference type="InterPro" id="IPR035965">
    <property type="entry name" value="PAS-like_dom_sf"/>
</dbReference>
<dbReference type="Pfam" id="PF17203">
    <property type="entry name" value="sCache_3_2"/>
    <property type="match status" value="1"/>
</dbReference>
<keyword evidence="8" id="KW-0067">ATP-binding</keyword>